<evidence type="ECO:0000256" key="3">
    <source>
        <dbReference type="ARBA" id="ARBA00022574"/>
    </source>
</evidence>
<dbReference type="GO" id="GO:0006887">
    <property type="term" value="P:exocytosis"/>
    <property type="evidence" value="ECO:0007669"/>
    <property type="project" value="UniProtKB-KW"/>
</dbReference>
<protein>
    <submittedName>
        <fullName evidence="7">Uncharacterized protein</fullName>
    </submittedName>
</protein>
<reference evidence="7 8" key="1">
    <citation type="submission" date="2020-10" db="EMBL/GenBank/DDBJ databases">
        <title>The Coptis chinensis genome and diversification of protoberbering-type alkaloids.</title>
        <authorList>
            <person name="Wang B."/>
            <person name="Shu S."/>
            <person name="Song C."/>
            <person name="Liu Y."/>
        </authorList>
    </citation>
    <scope>NUCLEOTIDE SEQUENCE [LARGE SCALE GENOMIC DNA]</scope>
    <source>
        <strain evidence="7">HL-2020</strain>
        <tissue evidence="7">Leaf</tissue>
    </source>
</reference>
<dbReference type="PANTHER" id="PTHR10241:SF25">
    <property type="entry name" value="TOMOSYN, ISOFORM C"/>
    <property type="match status" value="1"/>
</dbReference>
<evidence type="ECO:0000256" key="6">
    <source>
        <dbReference type="SAM" id="MobiDB-lite"/>
    </source>
</evidence>
<keyword evidence="8" id="KW-1185">Reference proteome</keyword>
<dbReference type="GO" id="GO:0019905">
    <property type="term" value="F:syntaxin binding"/>
    <property type="evidence" value="ECO:0007669"/>
    <property type="project" value="TreeGrafter"/>
</dbReference>
<keyword evidence="3 5" id="KW-0853">WD repeat</keyword>
<dbReference type="InterPro" id="IPR036322">
    <property type="entry name" value="WD40_repeat_dom_sf"/>
</dbReference>
<organism evidence="7 8">
    <name type="scientific">Coptis chinensis</name>
    <dbReference type="NCBI Taxonomy" id="261450"/>
    <lineage>
        <taxon>Eukaryota</taxon>
        <taxon>Viridiplantae</taxon>
        <taxon>Streptophyta</taxon>
        <taxon>Embryophyta</taxon>
        <taxon>Tracheophyta</taxon>
        <taxon>Spermatophyta</taxon>
        <taxon>Magnoliopsida</taxon>
        <taxon>Ranunculales</taxon>
        <taxon>Ranunculaceae</taxon>
        <taxon>Coptidoideae</taxon>
        <taxon>Coptis</taxon>
    </lineage>
</organism>
<dbReference type="InterPro" id="IPR015943">
    <property type="entry name" value="WD40/YVTN_repeat-like_dom_sf"/>
</dbReference>
<evidence type="ECO:0000313" key="8">
    <source>
        <dbReference type="Proteomes" id="UP000631114"/>
    </source>
</evidence>
<dbReference type="GO" id="GO:0045159">
    <property type="term" value="F:myosin II binding"/>
    <property type="evidence" value="ECO:0007669"/>
    <property type="project" value="TreeGrafter"/>
</dbReference>
<dbReference type="InterPro" id="IPR001680">
    <property type="entry name" value="WD40_rpt"/>
</dbReference>
<dbReference type="AlphaFoldDB" id="A0A835H2G9"/>
<feature type="compositionally biased region" description="Low complexity" evidence="6">
    <location>
        <begin position="775"/>
        <end position="784"/>
    </location>
</feature>
<dbReference type="SMART" id="SM00320">
    <property type="entry name" value="WD40"/>
    <property type="match status" value="6"/>
</dbReference>
<proteinExistence type="inferred from homology"/>
<dbReference type="GO" id="GO:0005737">
    <property type="term" value="C:cytoplasm"/>
    <property type="evidence" value="ECO:0007669"/>
    <property type="project" value="TreeGrafter"/>
</dbReference>
<gene>
    <name evidence="7" type="ORF">IFM89_003974</name>
</gene>
<dbReference type="Pfam" id="PF00400">
    <property type="entry name" value="WD40"/>
    <property type="match status" value="1"/>
</dbReference>
<keyword evidence="4" id="KW-0677">Repeat</keyword>
<sequence>MFAKRLLQKVTNNNLSPSSSSSQNARRGSVAPMDLDPRILLHYGIPSTASVLAFDPIQGLMAIGTLDGRIKVMGGDSIQGLFISPHQLPYKSLEFLQNKGFLVSVSNNNAIQVWDLDQRCIACSLQWESNITAFSVIHGTYFMYIGDDCGLMSVLKYNAEEGKIVQLPYHIPANSVAEAAGISIANHQSIVGVLLEPCASERQDIRISSLVHICVSLIFFFCRVLIAYEKGLIILWDVSEAQVVCIRGYKDLQLRDGEVDGSSKGSSSEILDDISDHEQEDKEISSLCWASSDGSILAVGYVDGDIMLWNMSCASANKSQQTGVSSNDVVKLQLSSGERRLPVIVLHWSACGSSGGQLFIYGGDEIGSEEVLTVLSLEWMSGRETLRCVSRVDLTLDGSFSDLILVPSGGAMKNPSDTLFVLTNPGQLQVYDDSILLALSSQQEKKPSVPAIQFPVVVPTLDPYMTVAKLSLLPIGGISSKALIEMTSVMDIGAAPTLRTGSKWPLTGGASSQTSSSEDNRVERLYMAGYQDGSTRIWNATHAVLSLMLVLKGEVDNVKVAGANASVSALDFCPLTLSLAVGNECGLVRVYKLSGSPGATDLHFVAAEEKHEVHKIHQEKGLQCTAVFSVLSSPIRTLQYASSGAKLALGFACGRVGMLDMRSSSVLFLTDPVSSSSSPVISLTEMAFSDIYNSVNSPKHQESKNTEDPADVIFILTRDLHLVIVDSVSESCISVSETSKEKYPEQLSKSSPTQIEPIEADNHSGETRQEVELNTSSETATSGESSSDSLILLCSVDALRLFSLRSLLKGDCSSIHKVSLAKPCSWTTTFKGKDGKACGLALLYQTGVVEIRSLPDLEVVREWSLMSILRWSFKANMEKTICSSENGHIFLVEIPFFFSNYFETLPSLHNKVIAESADATIKFSANQKKKQGTSSGVFGGIIKGIKEKKQESGVDLSGSLTKSNYTQHLEIIFSKAAFPEPSESIKDNDEVLELSIDDIEIDEPRHVMSTVSQQAKNDGRDKETERENLFQGATADAKPRLRKPEEIIAKYRKTGDASTAAAQARDKLIYNGRKNLRGSADVLKNYKMGLKTLHQWQMNLQKYGSSEVVENLIKARISSLLFEIY</sequence>
<dbReference type="EMBL" id="JADFTS010000008">
    <property type="protein sequence ID" value="KAF9591351.1"/>
    <property type="molecule type" value="Genomic_DNA"/>
</dbReference>
<evidence type="ECO:0000313" key="7">
    <source>
        <dbReference type="EMBL" id="KAF9591351.1"/>
    </source>
</evidence>
<comment type="caution">
    <text evidence="7">The sequence shown here is derived from an EMBL/GenBank/DDBJ whole genome shotgun (WGS) entry which is preliminary data.</text>
</comment>
<dbReference type="GO" id="GO:0005096">
    <property type="term" value="F:GTPase activator activity"/>
    <property type="evidence" value="ECO:0007669"/>
    <property type="project" value="TreeGrafter"/>
</dbReference>
<name>A0A835H2G9_9MAGN</name>
<dbReference type="Proteomes" id="UP000631114">
    <property type="component" value="Unassembled WGS sequence"/>
</dbReference>
<feature type="region of interest" description="Disordered" evidence="6">
    <location>
        <begin position="743"/>
        <end position="784"/>
    </location>
</feature>
<keyword evidence="2" id="KW-0268">Exocytosis</keyword>
<comment type="similarity">
    <text evidence="1">Belongs to the WD repeat L(2)GL family.</text>
</comment>
<dbReference type="PROSITE" id="PS00678">
    <property type="entry name" value="WD_REPEATS_1"/>
    <property type="match status" value="1"/>
</dbReference>
<evidence type="ECO:0000256" key="2">
    <source>
        <dbReference type="ARBA" id="ARBA00022483"/>
    </source>
</evidence>
<evidence type="ECO:0000256" key="1">
    <source>
        <dbReference type="ARBA" id="ARBA00008070"/>
    </source>
</evidence>
<dbReference type="PANTHER" id="PTHR10241">
    <property type="entry name" value="LETHAL 2 GIANT LARVAE PROTEIN"/>
    <property type="match status" value="1"/>
</dbReference>
<dbReference type="GO" id="GO:0006893">
    <property type="term" value="P:Golgi to plasma membrane transport"/>
    <property type="evidence" value="ECO:0007669"/>
    <property type="project" value="TreeGrafter"/>
</dbReference>
<evidence type="ECO:0000256" key="5">
    <source>
        <dbReference type="PROSITE-ProRule" id="PRU00221"/>
    </source>
</evidence>
<dbReference type="SUPFAM" id="SSF50978">
    <property type="entry name" value="WD40 repeat-like"/>
    <property type="match status" value="2"/>
</dbReference>
<feature type="compositionally biased region" description="Basic and acidic residues" evidence="6">
    <location>
        <begin position="760"/>
        <end position="771"/>
    </location>
</feature>
<accession>A0A835H2G9</accession>
<evidence type="ECO:0000256" key="4">
    <source>
        <dbReference type="ARBA" id="ARBA00022737"/>
    </source>
</evidence>
<dbReference type="InterPro" id="IPR019775">
    <property type="entry name" value="WD40_repeat_CS"/>
</dbReference>
<dbReference type="OrthoDB" id="19944at2759"/>
<dbReference type="Gene3D" id="2.130.10.10">
    <property type="entry name" value="YVTN repeat-like/Quinoprotein amine dehydrogenase"/>
    <property type="match status" value="3"/>
</dbReference>
<feature type="repeat" description="WD" evidence="5">
    <location>
        <begin position="83"/>
        <end position="117"/>
    </location>
</feature>
<dbReference type="PROSITE" id="PS50082">
    <property type="entry name" value="WD_REPEATS_2"/>
    <property type="match status" value="1"/>
</dbReference>
<dbReference type="GO" id="GO:0005886">
    <property type="term" value="C:plasma membrane"/>
    <property type="evidence" value="ECO:0007669"/>
    <property type="project" value="TreeGrafter"/>
</dbReference>